<keyword evidence="4" id="KW-1185">Reference proteome</keyword>
<organism evidence="3 4">
    <name type="scientific">Chiayiivirga flava</name>
    <dbReference type="NCBI Taxonomy" id="659595"/>
    <lineage>
        <taxon>Bacteria</taxon>
        <taxon>Pseudomonadati</taxon>
        <taxon>Pseudomonadota</taxon>
        <taxon>Gammaproteobacteria</taxon>
        <taxon>Lysobacterales</taxon>
        <taxon>Lysobacteraceae</taxon>
        <taxon>Chiayiivirga</taxon>
    </lineage>
</organism>
<dbReference type="SUPFAM" id="SSF160443">
    <property type="entry name" value="SMR domain-like"/>
    <property type="match status" value="1"/>
</dbReference>
<evidence type="ECO:0000256" key="1">
    <source>
        <dbReference type="SAM" id="MobiDB-lite"/>
    </source>
</evidence>
<dbReference type="PROSITE" id="PS50828">
    <property type="entry name" value="SMR"/>
    <property type="match status" value="1"/>
</dbReference>
<dbReference type="RefSeq" id="WP_183962029.1">
    <property type="nucleotide sequence ID" value="NZ_JACHHP010000006.1"/>
</dbReference>
<evidence type="ECO:0000259" key="2">
    <source>
        <dbReference type="PROSITE" id="PS50828"/>
    </source>
</evidence>
<dbReference type="PANTHER" id="PTHR35562:SF2">
    <property type="entry name" value="DNA ENDONUCLEASE SMRA-RELATED"/>
    <property type="match status" value="1"/>
</dbReference>
<feature type="region of interest" description="Disordered" evidence="1">
    <location>
        <begin position="21"/>
        <end position="56"/>
    </location>
</feature>
<keyword evidence="3" id="KW-0378">Hydrolase</keyword>
<dbReference type="AlphaFoldDB" id="A0A7W8G0S6"/>
<dbReference type="EMBL" id="JACHHP010000006">
    <property type="protein sequence ID" value="MBB5209496.1"/>
    <property type="molecule type" value="Genomic_DNA"/>
</dbReference>
<protein>
    <submittedName>
        <fullName evidence="3">DNA-nicking Smr family endonuclease</fullName>
    </submittedName>
</protein>
<proteinExistence type="predicted"/>
<dbReference type="PANTHER" id="PTHR35562">
    <property type="entry name" value="DNA ENDONUCLEASE SMRA-RELATED"/>
    <property type="match status" value="1"/>
</dbReference>
<dbReference type="SMART" id="SM00463">
    <property type="entry name" value="SMR"/>
    <property type="match status" value="1"/>
</dbReference>
<dbReference type="InterPro" id="IPR002625">
    <property type="entry name" value="Smr_dom"/>
</dbReference>
<evidence type="ECO:0000313" key="3">
    <source>
        <dbReference type="EMBL" id="MBB5209496.1"/>
    </source>
</evidence>
<feature type="domain" description="Smr" evidence="2">
    <location>
        <begin position="102"/>
        <end position="183"/>
    </location>
</feature>
<keyword evidence="3" id="KW-0540">Nuclease</keyword>
<name>A0A7W8G0S6_9GAMM</name>
<comment type="caution">
    <text evidence="3">The sequence shown here is derived from an EMBL/GenBank/DDBJ whole genome shotgun (WGS) entry which is preliminary data.</text>
</comment>
<dbReference type="GO" id="GO:0004520">
    <property type="term" value="F:DNA endonuclease activity"/>
    <property type="evidence" value="ECO:0007669"/>
    <property type="project" value="TreeGrafter"/>
</dbReference>
<dbReference type="Proteomes" id="UP000521199">
    <property type="component" value="Unassembled WGS sequence"/>
</dbReference>
<accession>A0A7W8G0S6</accession>
<gene>
    <name evidence="3" type="ORF">HNQ52_003065</name>
</gene>
<evidence type="ECO:0000313" key="4">
    <source>
        <dbReference type="Proteomes" id="UP000521199"/>
    </source>
</evidence>
<dbReference type="Gene3D" id="3.30.1370.110">
    <property type="match status" value="1"/>
</dbReference>
<sequence length="184" mass="20351">MRRPPRPDPPPDADDAALFREAIGPVRPLAHTPDTVPAAPKPLPEPRQQQDDEREALLQSQRNPFAHAELALGDALEYLKDGHPPRLLRRLKRGQYAVQDEIDLHRMNASQAEEAVRGFLAESRRARRLSVRIVHGKGLRSAGDAPVLKNLVDRVLRQRADVLAFASARPQHGGTGAVLVLLLP</sequence>
<reference evidence="3 4" key="1">
    <citation type="submission" date="2020-08" db="EMBL/GenBank/DDBJ databases">
        <title>Genomic Encyclopedia of Type Strains, Phase IV (KMG-IV): sequencing the most valuable type-strain genomes for metagenomic binning, comparative biology and taxonomic classification.</title>
        <authorList>
            <person name="Goeker M."/>
        </authorList>
    </citation>
    <scope>NUCLEOTIDE SEQUENCE [LARGE SCALE GENOMIC DNA]</scope>
    <source>
        <strain evidence="3 4">DSM 24163</strain>
    </source>
</reference>
<keyword evidence="3" id="KW-0255">Endonuclease</keyword>
<dbReference type="Pfam" id="PF01713">
    <property type="entry name" value="Smr"/>
    <property type="match status" value="1"/>
</dbReference>
<dbReference type="InterPro" id="IPR036063">
    <property type="entry name" value="Smr_dom_sf"/>
</dbReference>